<gene>
    <name evidence="12" type="ORF">GCM10007423_64020</name>
</gene>
<evidence type="ECO:0000256" key="5">
    <source>
        <dbReference type="ARBA" id="ARBA00022705"/>
    </source>
</evidence>
<protein>
    <recommendedName>
        <fullName evidence="2">DNA polymerase III subunit alpha</fullName>
        <ecNumber evidence="1">2.7.7.7</ecNumber>
    </recommendedName>
</protein>
<evidence type="ECO:0000256" key="1">
    <source>
        <dbReference type="ARBA" id="ARBA00012417"/>
    </source>
</evidence>
<dbReference type="EMBL" id="BMIA01000009">
    <property type="protein sequence ID" value="GGH55944.1"/>
    <property type="molecule type" value="Genomic_DNA"/>
</dbReference>
<evidence type="ECO:0000256" key="4">
    <source>
        <dbReference type="ARBA" id="ARBA00022695"/>
    </source>
</evidence>
<evidence type="ECO:0000259" key="11">
    <source>
        <dbReference type="Pfam" id="PF17657"/>
    </source>
</evidence>
<comment type="caution">
    <text evidence="12">The sequence shown here is derived from an EMBL/GenBank/DDBJ whole genome shotgun (WGS) entry which is preliminary data.</text>
</comment>
<proteinExistence type="predicted"/>
<dbReference type="InterPro" id="IPR004013">
    <property type="entry name" value="PHP_dom"/>
</dbReference>
<dbReference type="InterPro" id="IPR029460">
    <property type="entry name" value="DNAPol_HHH"/>
</dbReference>
<keyword evidence="6 12" id="KW-0239">DNA-directed DNA polymerase</keyword>
<dbReference type="InterPro" id="IPR016195">
    <property type="entry name" value="Pol/histidinol_Pase-like"/>
</dbReference>
<reference evidence="13" key="1">
    <citation type="journal article" date="2019" name="Int. J. Syst. Evol. Microbiol.">
        <title>The Global Catalogue of Microorganisms (GCM) 10K type strain sequencing project: providing services to taxonomists for standard genome sequencing and annotation.</title>
        <authorList>
            <consortium name="The Broad Institute Genomics Platform"/>
            <consortium name="The Broad Institute Genome Sequencing Center for Infectious Disease"/>
            <person name="Wu L."/>
            <person name="Ma J."/>
        </authorList>
    </citation>
    <scope>NUCLEOTIDE SEQUENCE [LARGE SCALE GENOMIC DNA]</scope>
    <source>
        <strain evidence="13">CGMCC 1.15288</strain>
    </source>
</reference>
<dbReference type="CDD" id="cd04485">
    <property type="entry name" value="DnaE_OBF"/>
    <property type="match status" value="1"/>
</dbReference>
<dbReference type="InterPro" id="IPR040982">
    <property type="entry name" value="DNA_pol3_finger"/>
</dbReference>
<dbReference type="Gene3D" id="1.10.150.870">
    <property type="match status" value="1"/>
</dbReference>
<evidence type="ECO:0000313" key="12">
    <source>
        <dbReference type="EMBL" id="GGH55944.1"/>
    </source>
</evidence>
<dbReference type="Pfam" id="PF02811">
    <property type="entry name" value="PHP"/>
    <property type="match status" value="1"/>
</dbReference>
<dbReference type="NCBIfam" id="TIGR00594">
    <property type="entry name" value="polc"/>
    <property type="match status" value="1"/>
</dbReference>
<dbReference type="Pfam" id="PF17657">
    <property type="entry name" value="DNA_pol3_finger"/>
    <property type="match status" value="1"/>
</dbReference>
<keyword evidence="5" id="KW-0235">DNA replication</keyword>
<evidence type="ECO:0000256" key="6">
    <source>
        <dbReference type="ARBA" id="ARBA00022932"/>
    </source>
</evidence>
<comment type="catalytic activity">
    <reaction evidence="7">
        <text>DNA(n) + a 2'-deoxyribonucleoside 5'-triphosphate = DNA(n+1) + diphosphate</text>
        <dbReference type="Rhea" id="RHEA:22508"/>
        <dbReference type="Rhea" id="RHEA-COMP:17339"/>
        <dbReference type="Rhea" id="RHEA-COMP:17340"/>
        <dbReference type="ChEBI" id="CHEBI:33019"/>
        <dbReference type="ChEBI" id="CHEBI:61560"/>
        <dbReference type="ChEBI" id="CHEBI:173112"/>
        <dbReference type="EC" id="2.7.7.7"/>
    </reaction>
</comment>
<name>A0ABQ1ZBC3_9BACT</name>
<evidence type="ECO:0000259" key="10">
    <source>
        <dbReference type="Pfam" id="PF14579"/>
    </source>
</evidence>
<evidence type="ECO:0000256" key="2">
    <source>
        <dbReference type="ARBA" id="ARBA00019114"/>
    </source>
</evidence>
<dbReference type="RefSeq" id="WP_188939398.1">
    <property type="nucleotide sequence ID" value="NZ_BMIA01000009.1"/>
</dbReference>
<dbReference type="Proteomes" id="UP000600214">
    <property type="component" value="Unassembled WGS sequence"/>
</dbReference>
<dbReference type="GO" id="GO:0003887">
    <property type="term" value="F:DNA-directed DNA polymerase activity"/>
    <property type="evidence" value="ECO:0007669"/>
    <property type="project" value="UniProtKB-KW"/>
</dbReference>
<feature type="domain" description="Bacterial DNA polymerase III alpha subunit NTPase" evidence="9">
    <location>
        <begin position="247"/>
        <end position="482"/>
    </location>
</feature>
<evidence type="ECO:0000259" key="9">
    <source>
        <dbReference type="Pfam" id="PF07733"/>
    </source>
</evidence>
<evidence type="ECO:0000259" key="8">
    <source>
        <dbReference type="Pfam" id="PF02811"/>
    </source>
</evidence>
<feature type="domain" description="DNA polymerase helix-hairpin-helix motif" evidence="10">
    <location>
        <begin position="727"/>
        <end position="812"/>
    </location>
</feature>
<evidence type="ECO:0000256" key="7">
    <source>
        <dbReference type="ARBA" id="ARBA00049244"/>
    </source>
</evidence>
<organism evidence="12 13">
    <name type="scientific">Dyadobacter endophyticus</name>
    <dbReference type="NCBI Taxonomy" id="1749036"/>
    <lineage>
        <taxon>Bacteria</taxon>
        <taxon>Pseudomonadati</taxon>
        <taxon>Bacteroidota</taxon>
        <taxon>Cytophagia</taxon>
        <taxon>Cytophagales</taxon>
        <taxon>Spirosomataceae</taxon>
        <taxon>Dyadobacter</taxon>
    </lineage>
</organism>
<dbReference type="InterPro" id="IPR011708">
    <property type="entry name" value="DNA_pol3_alpha_NTPase_dom"/>
</dbReference>
<dbReference type="EC" id="2.7.7.7" evidence="1"/>
<sequence length="1001" mass="115223">MLINLHSYYSLRFGTISIDRLTTLLTQEGYEIACLTDINNSSGVFPFVRSCREKGITPVVGMEYRTGDKLLYIGIARNEKGFGELNQLMTNSNLSKTVLPDYPPTFSNAYLVFPYGTRTVRQLRENEWIGIRPSDIPRIVMEPRSNYDRYVILWPVSFQNDQDYALHERLRAIDHNLLLSQIGPGMLAGKQETIPSRKQLIDTFVMFPEIIQATWKLLCSCSFDFDFSVVRNKKFFTGNAYDDKILLERYTLAGLDRRYGKKDKEATARVQKELRIIDDLNFSSYFLITHDIVRFAASRDFHYVGRGSGANSIVAYCLGITDVCPIDLDLYFERFLNPKRKTPPDFDIDFSWRDRDEVFQYIFTRYQTKHTALMGAMSTFKDRSIIRELCKTYGLPKEEIDQIIRDPGNVHNSKEAVKMIIDLFDLVEDFPNQRTIHACGVLISEEPITNYTALDLPPKGFPTAQFDMYVAEDIKFEKFDILSQRGLGHIKDCVQIVKDNRGEIADVSNPRKLFHDSKIQQQLREANTLGCFYIESPAMRQLLTKLHCDNYRTLVAASSVIRPGVASSGMMKAFIERHRDPASTVYLHPIMEEQLRETYGVMVYQEDVIKIGHYFGGLDLADADVLRRMMSGKSRSAKHLAEIKDKFFDHCMRVGHPEEIAKEVWRQMESFAGYSFSKAHSASFAVESFQSLFLKTYYPIEFMVACVNNYGGFYDRRTYLIEARKAGATVHVPCVNKSYLQTKLYGTDIYLGFDYMKDLEQHTVQVLLIERENGGQYTSLENFITRTGISIDQTTILIRAGAFGFTGKDKKTMMWEAHWVGRNQDGPMPAQLFRTEIKMPKLPAFEYELVEHLYDEIELLSLPVSGIMFDLLKSDFRGEVLATDLHKHLGQVVRMVGEYVNYKPVRTKHGQIMMFFTFLDVARNFFDTVHFPDSLKNWKFQGTGVYLVEGRVSEEFGCYSLTVSRFAKMPIKSNPKNVSVHDKALFNLRPRTAQQVADNQK</sequence>
<feature type="domain" description="PHP" evidence="8">
    <location>
        <begin position="5"/>
        <end position="96"/>
    </location>
</feature>
<feature type="domain" description="DNA polymerase III alpha subunit finger" evidence="11">
    <location>
        <begin position="488"/>
        <end position="652"/>
    </location>
</feature>
<keyword evidence="3" id="KW-0808">Transferase</keyword>
<evidence type="ECO:0000313" key="13">
    <source>
        <dbReference type="Proteomes" id="UP000600214"/>
    </source>
</evidence>
<dbReference type="Pfam" id="PF07733">
    <property type="entry name" value="DNA_pol3_alpha"/>
    <property type="match status" value="1"/>
</dbReference>
<keyword evidence="4" id="KW-0548">Nucleotidyltransferase</keyword>
<dbReference type="PANTHER" id="PTHR32294">
    <property type="entry name" value="DNA POLYMERASE III SUBUNIT ALPHA"/>
    <property type="match status" value="1"/>
</dbReference>
<evidence type="ECO:0000256" key="3">
    <source>
        <dbReference type="ARBA" id="ARBA00022679"/>
    </source>
</evidence>
<keyword evidence="13" id="KW-1185">Reference proteome</keyword>
<dbReference type="InterPro" id="IPR004805">
    <property type="entry name" value="DnaE2/DnaE/PolC"/>
</dbReference>
<accession>A0ABQ1ZBC3</accession>
<dbReference type="PANTHER" id="PTHR32294:SF0">
    <property type="entry name" value="DNA POLYMERASE III SUBUNIT ALPHA"/>
    <property type="match status" value="1"/>
</dbReference>
<dbReference type="SUPFAM" id="SSF89550">
    <property type="entry name" value="PHP domain-like"/>
    <property type="match status" value="1"/>
</dbReference>
<dbReference type="Gene3D" id="3.20.20.140">
    <property type="entry name" value="Metal-dependent hydrolases"/>
    <property type="match status" value="1"/>
</dbReference>
<dbReference type="Pfam" id="PF14579">
    <property type="entry name" value="HHH_6"/>
    <property type="match status" value="1"/>
</dbReference>